<dbReference type="Gene3D" id="3.30.300.30">
    <property type="match status" value="1"/>
</dbReference>
<dbReference type="SUPFAM" id="SSF55048">
    <property type="entry name" value="Probable ACP-binding domain of malonyl-CoA ACP transacylase"/>
    <property type="match status" value="1"/>
</dbReference>
<dbReference type="InterPro" id="IPR049551">
    <property type="entry name" value="PKS_DH_C"/>
</dbReference>
<dbReference type="GO" id="GO:0004312">
    <property type="term" value="F:fatty acid synthase activity"/>
    <property type="evidence" value="ECO:0007669"/>
    <property type="project" value="TreeGrafter"/>
</dbReference>
<dbReference type="SUPFAM" id="SSF51735">
    <property type="entry name" value="NAD(P)-binding Rossmann-fold domains"/>
    <property type="match status" value="3"/>
</dbReference>
<evidence type="ECO:0000259" key="11">
    <source>
        <dbReference type="PROSITE" id="PS52004"/>
    </source>
</evidence>
<dbReference type="InterPro" id="IPR000873">
    <property type="entry name" value="AMP-dep_synth/lig_dom"/>
</dbReference>
<keyword evidence="4" id="KW-0597">Phosphoprotein</keyword>
<dbReference type="FunFam" id="3.40.47.10:FF:000019">
    <property type="entry name" value="Polyketide synthase type I"/>
    <property type="match status" value="1"/>
</dbReference>
<dbReference type="Pfam" id="PF00109">
    <property type="entry name" value="ketoacyl-synt"/>
    <property type="match status" value="4"/>
</dbReference>
<dbReference type="InterPro" id="IPR020845">
    <property type="entry name" value="AMP-binding_CS"/>
</dbReference>
<dbReference type="SUPFAM" id="SSF56801">
    <property type="entry name" value="Acetyl-CoA synthetase-like"/>
    <property type="match status" value="1"/>
</dbReference>
<dbReference type="InterPro" id="IPR016035">
    <property type="entry name" value="Acyl_Trfase/lysoPLipase"/>
</dbReference>
<dbReference type="GO" id="GO:0004315">
    <property type="term" value="F:3-oxoacyl-[acyl-carrier-protein] synthase activity"/>
    <property type="evidence" value="ECO:0007669"/>
    <property type="project" value="InterPro"/>
</dbReference>
<dbReference type="InterPro" id="IPR014043">
    <property type="entry name" value="Acyl_transferase_dom"/>
</dbReference>
<feature type="active site" description="Proton donor; for dehydratase activity" evidence="8">
    <location>
        <position position="3295"/>
    </location>
</feature>
<dbReference type="CDD" id="cd00833">
    <property type="entry name" value="PKS"/>
    <property type="match status" value="4"/>
</dbReference>
<comment type="pathway">
    <text evidence="1">Lipid metabolism; fatty acid biosynthesis.</text>
</comment>
<dbReference type="InterPro" id="IPR009081">
    <property type="entry name" value="PP-bd_ACP"/>
</dbReference>
<dbReference type="Pfam" id="PF13193">
    <property type="entry name" value="AMP-binding_C"/>
    <property type="match status" value="1"/>
</dbReference>
<gene>
    <name evidence="13" type="ORF">VIBNI_0049</name>
</gene>
<feature type="region of interest" description="N-terminal hotdog fold" evidence="8">
    <location>
        <begin position="3098"/>
        <end position="3219"/>
    </location>
</feature>
<dbReference type="Gene3D" id="3.40.366.10">
    <property type="entry name" value="Malonyl-Coenzyme A Acyl Carrier Protein, domain 2"/>
    <property type="match status" value="2"/>
</dbReference>
<dbReference type="Pfam" id="PF08659">
    <property type="entry name" value="KR"/>
    <property type="match status" value="2"/>
</dbReference>
<dbReference type="InterPro" id="IPR036291">
    <property type="entry name" value="NAD(P)-bd_dom_sf"/>
</dbReference>
<dbReference type="SUPFAM" id="SSF52777">
    <property type="entry name" value="CoA-dependent acyltransferases"/>
    <property type="match status" value="2"/>
</dbReference>
<evidence type="ECO:0000256" key="1">
    <source>
        <dbReference type="ARBA" id="ARBA00005194"/>
    </source>
</evidence>
<feature type="domain" description="Ketosynthase family 3 (KS3)" evidence="11">
    <location>
        <begin position="2658"/>
        <end position="3079"/>
    </location>
</feature>
<evidence type="ECO:0000256" key="3">
    <source>
        <dbReference type="ARBA" id="ARBA00022450"/>
    </source>
</evidence>
<dbReference type="GO" id="GO:0031177">
    <property type="term" value="F:phosphopantetheine binding"/>
    <property type="evidence" value="ECO:0007669"/>
    <property type="project" value="InterPro"/>
</dbReference>
<evidence type="ECO:0000256" key="7">
    <source>
        <dbReference type="ARBA" id="ARBA00054155"/>
    </source>
</evidence>
<feature type="domain" description="Ketosynthase family 3 (KS3)" evidence="11">
    <location>
        <begin position="4249"/>
        <end position="4669"/>
    </location>
</feature>
<dbReference type="InterPro" id="IPR020841">
    <property type="entry name" value="PKS_Beta-ketoAc_synthase_dom"/>
</dbReference>
<feature type="region of interest" description="Disordered" evidence="9">
    <location>
        <begin position="266"/>
        <end position="295"/>
    </location>
</feature>
<dbReference type="InterPro" id="IPR042104">
    <property type="entry name" value="PKS_dehydratase_sf"/>
</dbReference>
<feature type="domain" description="Carrier" evidence="10">
    <location>
        <begin position="2341"/>
        <end position="2418"/>
    </location>
</feature>
<dbReference type="PROSITE" id="PS50075">
    <property type="entry name" value="CARRIER"/>
    <property type="match status" value="3"/>
</dbReference>
<evidence type="ECO:0000256" key="9">
    <source>
        <dbReference type="SAM" id="MobiDB-lite"/>
    </source>
</evidence>
<keyword evidence="13" id="KW-0614">Plasmid</keyword>
<dbReference type="InterPro" id="IPR020807">
    <property type="entry name" value="PKS_DH"/>
</dbReference>
<geneLocation type="plasmid" evidence="13">
    <name>VIBNI_pA</name>
</geneLocation>
<keyword evidence="5" id="KW-0808">Transferase</keyword>
<dbReference type="InterPro" id="IPR045851">
    <property type="entry name" value="AMP-bd_C_sf"/>
</dbReference>
<proteinExistence type="inferred from homology"/>
<reference evidence="13" key="1">
    <citation type="submission" date="2010-02" db="EMBL/GenBank/DDBJ databases">
        <authorList>
            <person name="Genoscope - CEA"/>
        </authorList>
    </citation>
    <scope>NUCLEOTIDE SEQUENCE</scope>
    <source>
        <plasmid evidence="13">VIBNI_pA</plasmid>
    </source>
</reference>
<dbReference type="SUPFAM" id="SSF52151">
    <property type="entry name" value="FabD/lysophospholipase-like"/>
    <property type="match status" value="2"/>
</dbReference>
<evidence type="ECO:0000259" key="12">
    <source>
        <dbReference type="PROSITE" id="PS52019"/>
    </source>
</evidence>
<dbReference type="SMART" id="SM00825">
    <property type="entry name" value="PKS_KS"/>
    <property type="match status" value="4"/>
</dbReference>
<dbReference type="RefSeq" id="WP_013610236.1">
    <property type="nucleotide sequence ID" value="NC_015156.1"/>
</dbReference>
<comment type="similarity">
    <text evidence="2">Belongs to the short-chain dehydrogenases/reductases (SDR) family.</text>
</comment>
<dbReference type="PROSITE" id="PS52019">
    <property type="entry name" value="PKS_MFAS_DH"/>
    <property type="match status" value="1"/>
</dbReference>
<dbReference type="Pfam" id="PF16197">
    <property type="entry name" value="KAsynt_C_assoc"/>
    <property type="match status" value="1"/>
</dbReference>
<dbReference type="InterPro" id="IPR020806">
    <property type="entry name" value="PKS_PP-bd"/>
</dbReference>
<feature type="domain" description="Ketosynthase family 3 (KS3)" evidence="11">
    <location>
        <begin position="3926"/>
        <end position="4234"/>
    </location>
</feature>
<dbReference type="PANTHER" id="PTHR43775">
    <property type="entry name" value="FATTY ACID SYNTHASE"/>
    <property type="match status" value="1"/>
</dbReference>
<comment type="function">
    <text evidence="7">Involved in production of the polyketide antibiotic thailandamide.</text>
</comment>
<dbReference type="InterPro" id="IPR001242">
    <property type="entry name" value="Condensation_dom"/>
</dbReference>
<evidence type="ECO:0000256" key="2">
    <source>
        <dbReference type="ARBA" id="ARBA00006484"/>
    </source>
</evidence>
<dbReference type="SUPFAM" id="SSF53901">
    <property type="entry name" value="Thiolase-like"/>
    <property type="match status" value="4"/>
</dbReference>
<evidence type="ECO:0000313" key="13">
    <source>
        <dbReference type="EMBL" id="CBJ93095.1"/>
    </source>
</evidence>
<dbReference type="Gene3D" id="1.10.1200.10">
    <property type="entry name" value="ACP-like"/>
    <property type="match status" value="3"/>
</dbReference>
<dbReference type="InterPro" id="IPR010071">
    <property type="entry name" value="AA_adenyl_dom"/>
</dbReference>
<dbReference type="Pfam" id="PF00668">
    <property type="entry name" value="Condensation"/>
    <property type="match status" value="1"/>
</dbReference>
<dbReference type="InterPro" id="IPR032821">
    <property type="entry name" value="PKS_assoc"/>
</dbReference>
<dbReference type="SUPFAM" id="SSF53474">
    <property type="entry name" value="alpha/beta-Hydrolases"/>
    <property type="match status" value="1"/>
</dbReference>
<dbReference type="InterPro" id="IPR001227">
    <property type="entry name" value="Ac_transferase_dom_sf"/>
</dbReference>
<dbReference type="Pfam" id="PF00501">
    <property type="entry name" value="AMP-binding"/>
    <property type="match status" value="1"/>
</dbReference>
<feature type="domain" description="Ketosynthase family 3 (KS3)" evidence="11">
    <location>
        <begin position="1132"/>
        <end position="1552"/>
    </location>
</feature>
<dbReference type="Pfam" id="PF00698">
    <property type="entry name" value="Acyl_transf_1"/>
    <property type="match status" value="2"/>
</dbReference>
<dbReference type="InterPro" id="IPR036736">
    <property type="entry name" value="ACP-like_sf"/>
</dbReference>
<dbReference type="Gene3D" id="3.10.129.110">
    <property type="entry name" value="Polyketide synthase dehydratase"/>
    <property type="match status" value="1"/>
</dbReference>
<feature type="domain" description="Carrier" evidence="10">
    <location>
        <begin position="1040"/>
        <end position="1117"/>
    </location>
</feature>
<dbReference type="GO" id="GO:0006633">
    <property type="term" value="P:fatty acid biosynthetic process"/>
    <property type="evidence" value="ECO:0007669"/>
    <property type="project" value="InterPro"/>
</dbReference>
<dbReference type="InterPro" id="IPR025110">
    <property type="entry name" value="AMP-bd_C"/>
</dbReference>
<feature type="active site" description="Proton acceptor; for dehydratase activity" evidence="8">
    <location>
        <position position="3131"/>
    </location>
</feature>
<dbReference type="Gene3D" id="3.40.47.10">
    <property type="match status" value="4"/>
</dbReference>
<dbReference type="InterPro" id="IPR014031">
    <property type="entry name" value="Ketoacyl_synth_C"/>
</dbReference>
<dbReference type="SMART" id="SM00823">
    <property type="entry name" value="PKS_PP"/>
    <property type="match status" value="3"/>
</dbReference>
<dbReference type="InterPro" id="IPR016039">
    <property type="entry name" value="Thiolase-like"/>
</dbReference>
<evidence type="ECO:0000259" key="10">
    <source>
        <dbReference type="PROSITE" id="PS50075"/>
    </source>
</evidence>
<dbReference type="SMART" id="SM00822">
    <property type="entry name" value="PKS_KR"/>
    <property type="match status" value="2"/>
</dbReference>
<dbReference type="EMBL" id="FP893246">
    <property type="protein sequence ID" value="CBJ93095.1"/>
    <property type="molecule type" value="Genomic_DNA"/>
</dbReference>
<dbReference type="PROSITE" id="PS00455">
    <property type="entry name" value="AMP_BINDING"/>
    <property type="match status" value="1"/>
</dbReference>
<dbReference type="SMART" id="SM00827">
    <property type="entry name" value="PKS_AT"/>
    <property type="match status" value="2"/>
</dbReference>
<dbReference type="Gene3D" id="3.30.559.30">
    <property type="entry name" value="Nonribosomal peptide synthetase, condensation domain"/>
    <property type="match status" value="1"/>
</dbReference>
<dbReference type="InterPro" id="IPR013968">
    <property type="entry name" value="PKS_KR"/>
</dbReference>
<dbReference type="SMART" id="SM00826">
    <property type="entry name" value="PKS_DH"/>
    <property type="match status" value="1"/>
</dbReference>
<organism evidence="13">
    <name type="scientific">Vibrio nigripulchritudo</name>
    <dbReference type="NCBI Taxonomy" id="28173"/>
    <lineage>
        <taxon>Bacteria</taxon>
        <taxon>Pseudomonadati</taxon>
        <taxon>Pseudomonadota</taxon>
        <taxon>Gammaproteobacteria</taxon>
        <taxon>Vibrionales</taxon>
        <taxon>Vibrionaceae</taxon>
        <taxon>Vibrio</taxon>
    </lineage>
</organism>
<dbReference type="PANTHER" id="PTHR43775:SF37">
    <property type="entry name" value="SI:DKEY-61P9.11"/>
    <property type="match status" value="1"/>
</dbReference>
<dbReference type="Gene3D" id="3.40.50.720">
    <property type="entry name" value="NAD(P)-binding Rossmann-like Domain"/>
    <property type="match status" value="2"/>
</dbReference>
<evidence type="ECO:0000256" key="4">
    <source>
        <dbReference type="ARBA" id="ARBA00022553"/>
    </source>
</evidence>
<dbReference type="Gene3D" id="3.40.50.12780">
    <property type="entry name" value="N-terminal domain of ligase-like"/>
    <property type="match status" value="1"/>
</dbReference>
<dbReference type="NCBIfam" id="TIGR01733">
    <property type="entry name" value="AA-adenyl-dom"/>
    <property type="match status" value="1"/>
</dbReference>
<keyword evidence="3" id="KW-0596">Phosphopantetheine</keyword>
<dbReference type="SUPFAM" id="SSF47336">
    <property type="entry name" value="ACP-like"/>
    <property type="match status" value="3"/>
</dbReference>
<name>A0A9P1NJX5_9VIBR</name>
<comment type="similarity">
    <text evidence="6">In the C-terminal section; belongs to the NRP synthetase family.</text>
</comment>
<protein>
    <submittedName>
        <fullName evidence="13">Beta-ketoacyl-ACP synthase</fullName>
    </submittedName>
</protein>
<dbReference type="PROSITE" id="PS00606">
    <property type="entry name" value="KS3_1"/>
    <property type="match status" value="3"/>
</dbReference>
<evidence type="ECO:0000256" key="8">
    <source>
        <dbReference type="PROSITE-ProRule" id="PRU01363"/>
    </source>
</evidence>
<evidence type="ECO:0000256" key="6">
    <source>
        <dbReference type="ARBA" id="ARBA00029443"/>
    </source>
</evidence>
<accession>A0A9P1NJX5</accession>
<feature type="region of interest" description="C-terminal hotdog fold" evidence="8">
    <location>
        <begin position="3234"/>
        <end position="3377"/>
    </location>
</feature>
<dbReference type="Pfam" id="PF02801">
    <property type="entry name" value="Ketoacyl-synt_C"/>
    <property type="match status" value="3"/>
</dbReference>
<dbReference type="InterPro" id="IPR018201">
    <property type="entry name" value="Ketoacyl_synth_AS"/>
</dbReference>
<dbReference type="InterPro" id="IPR014030">
    <property type="entry name" value="Ketoacyl_synth_N"/>
</dbReference>
<dbReference type="InterPro" id="IPR042099">
    <property type="entry name" value="ANL_N_sf"/>
</dbReference>
<dbReference type="InterPro" id="IPR057326">
    <property type="entry name" value="KR_dom"/>
</dbReference>
<dbReference type="InterPro" id="IPR049900">
    <property type="entry name" value="PKS_mFAS_DH"/>
</dbReference>
<dbReference type="Pfam" id="PF14765">
    <property type="entry name" value="PS-DH"/>
    <property type="match status" value="1"/>
</dbReference>
<dbReference type="InterPro" id="IPR029058">
    <property type="entry name" value="AB_hydrolase_fold"/>
</dbReference>
<dbReference type="InterPro" id="IPR023213">
    <property type="entry name" value="CAT-like_dom_sf"/>
</dbReference>
<dbReference type="Gene3D" id="3.30.559.10">
    <property type="entry name" value="Chloramphenicol acetyltransferase-like domain"/>
    <property type="match status" value="1"/>
</dbReference>
<sequence>MRKQDVSGSISKIIEIIGIDPDVWNKYSGKMLMSIGLDSVDVAKLRAIIQPKPSFQKLYGMRLSDIADMVVDTTASEQPNGEQKHGGSVALTPMQESYLYGDKQGTPCIVYSEFSLKNVDINTLISSIDHVILQEPMLHACIHNDTSQTIKPEHERQGISGKKIEDIVDYGEFRRSLMDNLISSEDRHWEVCLTKGSQGLTLHVAIDMLFMDAASAVLLAKRVAKTYEDLLGGSSLNLTPTEPPIFFDYAQRFSTPVMFDKVSEEEKEKVKGFPGPPQLPRKKHDSLPTPSFSRESGALSEKHWDKIKELAQIHSVTSNAIMLAAFSETLSLFAENPDFTITVTCSDRVSLSGHQFDGAIGDFTNVILCPVSTDNQNLLELAKSINTRLIEGIEEDGIGGLDAVRLLRHLNHDPHLNFPIVFTSFLGVVETVALKGADVTLSYQQTQTPQLTLDHQVYESKGKLITNWDFDETIYSSDQISSMLGCFLRVLTKFAEGENSDAALSSSEHALRVEMNQTTEDFEPASPHLLHEIVLAQAKNSPDALAVIDQTVRIPYSELVTLATHTASQLQAKGVLPGDVVGVVHKKGWEQVVSTMAILMVGGVYLPLNPSHPDERLRSILSIAGVKLALVHAATVVGREWQIYENGQEVQCHHVLRDIDVDLSDQFVAESISPSDSAYIIFTSGSTGTPKGVEIAHEGAVNTCLDINHRFSLGTDTVTFGISSLGFDLSVWDIFGTLSAGGTLVMCKPDGTVDPDYWWQQVLEHGVTMWNTVPTSFEMLVQSRPEHVEMPIRSVLLSGDAIRVNMVEEAITAFPSLKVHALGGATEASIWSNYHTVTDSTFDLGTDLVPYGRPLSNQTMMVLDNKLRYRPSGAVGEIHIGGIGVAKGYFKSPELTQKSFIDTEEFGRIYKTGDLGRYLPNGEIEIIGRKDSQVKVGGHRVELAEIEKCAESVNNVSKASVIHIPGAGARLVGFVICNDDDDLVVNAVKTHIQQTLPDYMEPQTWIPVDTIPLTANNKVDAKALRTIANSNVTNEPKEAHTDSELVGQILELAANVLGVSAEHLSSSSNLAEQGLTSLYSVKLINLLSAKVGHRLPYTLIFNYPTANKLAAYLLSESDVAKRSESHSVSPADDPIAVIAVSCRLPGNVSSLDEFCYELEHKYHPVQDVPISRFDIAPFFDPEIGKPGKTYTKVGTFIENIHQFDNSLFQIPLGEAKTMDPQQRMLLEISYEAFLNGGYDLDALSGSDTGVFIGQMNYDWMMDFDHSRQYASTGSAPSISANRISYAFDLIGPSMTVDTACSSSLVSIDLAVSKLRAGECKLAIAGGINLILSPEPYLFTCQARMLSPDGRCATFDENANGIARGEGAGVVLLKRLSDAEKDGDPILGLITGTAVNQDGRSASLTAPNGLSQRKLLDASLSKAGLRGGELDYIECHGTGTALGDPIELEAISQAFSDSRDSALVLGAVKTNLGHLEGAAGIVGFIKSLGVINRRTAPANIHFSTLNPKIDLGNLKAVIPRDSVTLSPGEKGYISAGVSSFGYGGTNAHVTLKSYEGQSKLKTKHKSVWTFSGQGSVTSGAIESLYDHVPVFRENLEYYLGAVGELLGEGNSVIDDLLSVVLNASSSNTEILRDTAIQQPVIVAIQLAQIKMWTEWGVQPSAVLGHSVGELSASVAAGVMTDVDALKLSVARGRLLSECEPGYMVAVKTSLQDLPSPLPGKLEVAVVNSDTQVVLATTDLEDLDRLTSYGFTCHKLSVSHPFHSSFVKLASERFRQHINNIQLSLPDPGIKFISSVTGQVENERWQESRYWVEQITRPVDYASAMRTLSESLIGSEAIIELGANRVLTSLTEELKDKFPRIRSVVSKECVRGLPSLVAFHHKNLLWEPPKIGLTTIPTESARRPQSIKVPNWFERVTWAKKESVNQGSLNGVLIVGHENPWIDPNEQSEFVLFDEFRRVVGSPKPEKPSQFIYIADERSDILKASVEFIQTLQQLDRACEVGVVIRGSQPHQESVAGLFKSACLEIPTACVSILVSEEKELDNALKTVLPLRGECARLDKDGLFWIRTTEPLSLEHEPAREREENGLHVISGGLGGLGKEAIKTLASLGAKYFLVLGTKPMSLISGKLNDLALELNNIEIHYEQCDVSLELDVRQVAQKYRAKYPITGVVHTAGILDDGFVASLTAEQFERPKNVKLIGAQNLYTQFGELDWFVAYSSISSEVGAMGQANYVAANSALDGWIEQLASKGHAVASVRWGVWSQCGMAYERDLVGSLSQLGYGVVNNQDGSSILSALVQYPLSGIFAASPIDRPSFTQRQEPVQLQTAKPESLSFESVQSITPVIWSEEKVSALVTSCLEDFCESEPNDELSFMDAGLSSLDLVQFREKLLAALPESVDIPAQFVFNYPTLKDVTDNLVEQLQDCIDVPSTQSDSDTMVSSITWQKLNDIEGEQAIFLLGGVVGNVEKTFAPLASSLPFPVFATMPEIPWDLDGGRLTLEGLAAQLTESLLQQYPRSRYIIGGLSFGATLSLEMGKLLEQRGLLERVLLLDPRHMDPFKAPVDPAGFETMLSQYSSDFVLNEPVHLMQCDVPAWESQSELMQEASRSFMPDSHIQECCRNRCANITVERVEGHHFNFLYKFKSQTASRISARVLSDAIESLREDIAVIATSSILPGCNDSDSSFWALLEEGKHGIREIPKSRFDIDGRYHPDPNGIGTTYTRHGGFVETAELFDFEWFGISLTEAEVMDPQQRLLLEVTDQALHNAGYPKGSLKGSDTAVFVGLANDDWSAMGRDEYAHSPYFGAGVSSSIASNRISYLMGFKGPSMTIDTACSSSLVALKSAVDTLREGRSKIALVAGANVIAHDRMYISACATNALSRKGRCASFDAQADGYCRGEGAGAVVLKRLKDAQADGDSILAVIRGTAVNQDGKSISLTAPNGKAQEAVIQQALNEAELDGKDIHYVECHGTGTPLGDPIEVGALKATLGAGRQSPLVLSSLKSNIGHLEGAAGVAGLIKAIEVVRRRQAPGVAHFSTLNPNIDVTDFDVVISKDTTALPASGPVYAGISSFGFGGTNAHAIISSYEGSRPYEVRPVPYQRSFLPWRRLPNPLLSRTIGEGIGASLRGELGALWQDHRIQSRVLVPAASHLTMLSGLSLVKESQTMSCVGAERVVMHQPVEVTGEEGLEIRCLKEGEGARLEFGVNGEWHNAVSAGYIGRTERPVLADGFPGIESVRSRCEFSTYDERYHRLAERGVEFGSRYQNLEQLYFGNKEGLGYIRVDAGEPIERGQTLLSSPALDAGIQLLGLCGMESDQVYVPYSLKKISLKVLDVQPTTLCAYVTLTETGQDGIEGDVYLLGEDGECYAALSGLVCRPWRQQDPVSDSLYEVDWQTMAQPVGVEASGVVMSRKEPGTLPSGWRYTTVNSGADLSSVLTESASLPEQTTLAFLSQGDKEDSVLGLSMLQQLSALGYKGKVLFVLNPASKESAGLAGLVKSAQQECPALHLQCVDAAPHHIHRVLSEASAFPDESHLRLTEQGTWESARLRRYHRDDTAPLKIREHATYVISGGHGALGQVAAEYLIDQGAKHLVLLSRRDIPESEWSETLLTLKGHARIESMVCDVSVEEEVSSLSDRLWQGDWPAVAGVIHTAGVLTDGTLSNQNAEKIAQACSVKVEGAEHLKRWLSPRDFMWLYSSAASVFGSMAQGSYALANSQLDHLARTWQGQGAAILSIQWGAWSNGGMAVRHGAVERAHAAGYGSISNALGLKVLDRLLSDRTEGSVCVCPLEWDRVSMTDSLVSDWVVRPQTVVSDALVNEAEVVVADIWSKDGIREVVREAAKKAMGKAVSDTASLMANGLDSLNAVVLAQELSQSFDLSLGAVFALNHPTIEDMVTELEKEAPTMPLNTDPVSMGGEEAIVTSPQDIKYVEASAEPIAIISTASQLPGDLNTPDSLWRGVSSGLDAITEVPKSRFDIDAVYSEDPHGIGVSNTRKGGFISEAEYFDHTLFDIQKAEALVMDPHQRLMLEVGYQAFHSAGYDRRSLKGKRFGVFVGMANQDWMVSQGQDNAHNPYFGVGVSLSIASNRISHLLGLNGPSMTLDTACSSSLVALDLAVSKLREHDCDAALVGGVNVMMHHRTFVGSSAANMLSVQGRCASFDAQADGYCRGEGAGAVVLKRLKDAQADGDSILAVIRGTAVNQDGASATMTAPNLEKDAPKRNSVSLVKPVAQLDANNHVTEEHEQEEKEMVVASSTSRYDVAVVSTACRLPGGIDSADVLWEKLVNKTDCVTTIPSDRMTFSPYYDPNPDAVGKSYTNKGAFVDGVEFFDNAFFGIPLAEAKAMDPQQRMLLEVSCEAFYQAGYEMETLRGRSIGVFVGQMSNDWAHIHKDDQLTNPYFGAGSSSAITSNRLSYIYGLRGPSMTIDTACSSSLVAIDLAVEKLANGSCEAALVGGVNLMLSHRSFVGCCAAKMLSYEGRCASFDESADGYCRGEGIGAVVLKRLEDAQRDNDDILAVIKGSAVNQDGQSATLTAPNGKAQEDVISSALERAGLSGRDLDYVECHGTGTPLGDPIEMGALKHVTQEGREKPLVVGTIKSNMGHLEGAAGIAGFIKAVQVVRHRYSPGIVHLQNLNPKINLDGSQLKVSSQGAPLPREKVRAGVSSFGFGGTNAHVILESYGAPTESSAKTETESVVEYATMLFTGQGSLFSGCARSLYEKEPVFKQEFDRFTDYLDTLGVAVKDLLLVQSDRHNQMLTQTNIQQPALVSLQLAQLALWRARGVHPEKVLGHSVGEISAAVAAGILKTEDALKLAVMRSDFMFDCEFGGMAAVLVSAEKIESLPVDVVIAAENGPSLTVLAGPKGALQAYLSKHFSDNHINLPVSHAFHSPMMEPASKRLAAELTNIEFHPRKGNVRIFSTLEGREVNEEFASSRYWPEQMLASVKFLQATNALFDTYEPRSKVIELGGGNTLIGMTKRILPDLETTWVDSVNA</sequence>
<dbReference type="Pfam" id="PF00550">
    <property type="entry name" value="PP-binding"/>
    <property type="match status" value="2"/>
</dbReference>
<dbReference type="PROSITE" id="PS52004">
    <property type="entry name" value="KS3_2"/>
    <property type="match status" value="4"/>
</dbReference>
<feature type="domain" description="Carrier" evidence="10">
    <location>
        <begin position="3819"/>
        <end position="3894"/>
    </location>
</feature>
<dbReference type="InterPro" id="IPR050091">
    <property type="entry name" value="PKS_NRPS_Biosynth_Enz"/>
</dbReference>
<dbReference type="Gene3D" id="3.40.50.1820">
    <property type="entry name" value="alpha/beta hydrolase"/>
    <property type="match status" value="1"/>
</dbReference>
<evidence type="ECO:0000256" key="5">
    <source>
        <dbReference type="ARBA" id="ARBA00022679"/>
    </source>
</evidence>
<dbReference type="InterPro" id="IPR016036">
    <property type="entry name" value="Malonyl_transacylase_ACP-bd"/>
</dbReference>
<feature type="domain" description="PKS/mFAS DH" evidence="12">
    <location>
        <begin position="3098"/>
        <end position="3377"/>
    </location>
</feature>